<keyword evidence="2" id="KW-0732">Signal</keyword>
<feature type="chain" id="PRO_5005550601" evidence="2">
    <location>
        <begin position="21"/>
        <end position="551"/>
    </location>
</feature>
<reference evidence="4" key="1">
    <citation type="submission" date="2014-03" db="EMBL/GenBank/DDBJ databases">
        <title>The Genome Sequence of Puccinia striiformis f. sp. tritici PST-78.</title>
        <authorList>
            <consortium name="The Broad Institute Genome Sequencing Platform"/>
            <person name="Cuomo C."/>
            <person name="Hulbert S."/>
            <person name="Chen X."/>
            <person name="Walker B."/>
            <person name="Young S.K."/>
            <person name="Zeng Q."/>
            <person name="Gargeya S."/>
            <person name="Fitzgerald M."/>
            <person name="Haas B."/>
            <person name="Abouelleil A."/>
            <person name="Alvarado L."/>
            <person name="Arachchi H.M."/>
            <person name="Berlin A.M."/>
            <person name="Chapman S.B."/>
            <person name="Goldberg J."/>
            <person name="Griggs A."/>
            <person name="Gujja S."/>
            <person name="Hansen M."/>
            <person name="Howarth C."/>
            <person name="Imamovic A."/>
            <person name="Larimer J."/>
            <person name="McCowan C."/>
            <person name="Montmayeur A."/>
            <person name="Murphy C."/>
            <person name="Neiman D."/>
            <person name="Pearson M."/>
            <person name="Priest M."/>
            <person name="Roberts A."/>
            <person name="Saif S."/>
            <person name="Shea T."/>
            <person name="Sisk P."/>
            <person name="Sykes S."/>
            <person name="Wortman J."/>
            <person name="Nusbaum C."/>
            <person name="Birren B."/>
        </authorList>
    </citation>
    <scope>NUCLEOTIDE SEQUENCE [LARGE SCALE GENOMIC DNA]</scope>
    <source>
        <strain evidence="4">race PST-78</strain>
    </source>
</reference>
<evidence type="ECO:0000313" key="3">
    <source>
        <dbReference type="EMBL" id="KNF03909.1"/>
    </source>
</evidence>
<proteinExistence type="predicted"/>
<dbReference type="EMBL" id="AJIL01000015">
    <property type="protein sequence ID" value="KNF03909.1"/>
    <property type="molecule type" value="Genomic_DNA"/>
</dbReference>
<feature type="signal peptide" evidence="2">
    <location>
        <begin position="1"/>
        <end position="20"/>
    </location>
</feature>
<dbReference type="Proteomes" id="UP000054564">
    <property type="component" value="Unassembled WGS sequence"/>
</dbReference>
<protein>
    <submittedName>
        <fullName evidence="3">Uncharacterized protein</fullName>
    </submittedName>
</protein>
<accession>A0A0L0VX73</accession>
<organism evidence="3 4">
    <name type="scientific">Puccinia striiformis f. sp. tritici PST-78</name>
    <dbReference type="NCBI Taxonomy" id="1165861"/>
    <lineage>
        <taxon>Eukaryota</taxon>
        <taxon>Fungi</taxon>
        <taxon>Dikarya</taxon>
        <taxon>Basidiomycota</taxon>
        <taxon>Pucciniomycotina</taxon>
        <taxon>Pucciniomycetes</taxon>
        <taxon>Pucciniales</taxon>
        <taxon>Pucciniaceae</taxon>
        <taxon>Puccinia</taxon>
    </lineage>
</organism>
<evidence type="ECO:0000256" key="2">
    <source>
        <dbReference type="SAM" id="SignalP"/>
    </source>
</evidence>
<gene>
    <name evidence="3" type="ORF">PSTG_02995</name>
</gene>
<keyword evidence="4" id="KW-1185">Reference proteome</keyword>
<name>A0A0L0VX73_9BASI</name>
<feature type="region of interest" description="Disordered" evidence="1">
    <location>
        <begin position="39"/>
        <end position="105"/>
    </location>
</feature>
<evidence type="ECO:0000256" key="1">
    <source>
        <dbReference type="SAM" id="MobiDB-lite"/>
    </source>
</evidence>
<comment type="caution">
    <text evidence="3">The sequence shown here is derived from an EMBL/GenBank/DDBJ whole genome shotgun (WGS) entry which is preliminary data.</text>
</comment>
<sequence>MFSLLFLLLICLSNLPRSPAWSLNKRMESTGTAARIGHEAAHAPSQPPFTEFHSSPLNHNVDAGQGTLVGDSRNIVSTDRDSPVGPSITEQASPADGPRLEGATTKESLGGTFARLRQRIVALFKNSKNSKEEGLEQKESEKITWLQSLKIRLKNLWRPLRSNSVSSPAPESADAVSRIFDVPFSEQANDLHGLVRRSTDLEKPINEFVDEVFGMDPALREKYLPQTLGSHEINSDYLKRTLLEKFTFLRRSSSDSVNINLRLGEIYRETMTKLELQLIGPVTESNPTVTLGEKMMNYKNKMLLREKKALRSNLGKKYDYLVDSFGLFGPKNIIAPHIRTLFADGVRAGRYKLRPDLEAYAFMLELETLQVKLGRLANEEERSALIAKEKRRGTGDLKDVHINGIKKSIERLENLVGGSNKLKQAIHDVENMDVLRGFMRDLNDPKTIPGFQLQMIDPWGYWIKKETVSLDKLPLEGSLSRSLEALNVLEAHSKTVETIVSKQLQLNLATREIEQDILATLNTDALKLLRDWMIVSPTKRPHGTALILPKL</sequence>
<evidence type="ECO:0000313" key="4">
    <source>
        <dbReference type="Proteomes" id="UP000054564"/>
    </source>
</evidence>
<dbReference type="AlphaFoldDB" id="A0A0L0VX73"/>